<evidence type="ECO:0000256" key="7">
    <source>
        <dbReference type="SAM" id="Coils"/>
    </source>
</evidence>
<feature type="coiled-coil region" evidence="7">
    <location>
        <begin position="11"/>
        <end position="41"/>
    </location>
</feature>
<dbReference type="InterPro" id="IPR050221">
    <property type="entry name" value="26S_Proteasome_ATPase"/>
</dbReference>
<dbReference type="Pfam" id="PF17862">
    <property type="entry name" value="AAA_lid_3"/>
    <property type="match status" value="1"/>
</dbReference>
<accession>V6LE00</accession>
<dbReference type="GO" id="GO:0005737">
    <property type="term" value="C:cytoplasm"/>
    <property type="evidence" value="ECO:0007669"/>
    <property type="project" value="UniProtKB-SubCell"/>
</dbReference>
<dbReference type="OrthoDB" id="1664597at2759"/>
<dbReference type="InterPro" id="IPR003959">
    <property type="entry name" value="ATPase_AAA_core"/>
</dbReference>
<feature type="domain" description="AAA+ ATPase" evidence="8">
    <location>
        <begin position="168"/>
        <end position="309"/>
    </location>
</feature>
<dbReference type="InterPro" id="IPR003593">
    <property type="entry name" value="AAA+_ATPase"/>
</dbReference>
<keyword evidence="3" id="KW-0963">Cytoplasm</keyword>
<keyword evidence="4" id="KW-0547">Nucleotide-binding</keyword>
<dbReference type="Pfam" id="PF00004">
    <property type="entry name" value="AAA"/>
    <property type="match status" value="1"/>
</dbReference>
<keyword evidence="11" id="KW-1185">Reference proteome</keyword>
<evidence type="ECO:0000259" key="8">
    <source>
        <dbReference type="SMART" id="SM00382"/>
    </source>
</evidence>
<evidence type="ECO:0000256" key="2">
    <source>
        <dbReference type="ARBA" id="ARBA00006914"/>
    </source>
</evidence>
<dbReference type="SUPFAM" id="SSF52540">
    <property type="entry name" value="P-loop containing nucleoside triphosphate hydrolases"/>
    <property type="match status" value="1"/>
</dbReference>
<dbReference type="Gene3D" id="2.40.50.140">
    <property type="entry name" value="Nucleic acid-binding proteins"/>
    <property type="match status" value="1"/>
</dbReference>
<proteinExistence type="inferred from homology"/>
<evidence type="ECO:0000313" key="10">
    <source>
        <dbReference type="EMBL" id="KAH0571486.1"/>
    </source>
</evidence>
<dbReference type="SMART" id="SM00382">
    <property type="entry name" value="AAA"/>
    <property type="match status" value="1"/>
</dbReference>
<evidence type="ECO:0000256" key="3">
    <source>
        <dbReference type="ARBA" id="ARBA00022490"/>
    </source>
</evidence>
<evidence type="ECO:0000256" key="1">
    <source>
        <dbReference type="ARBA" id="ARBA00004496"/>
    </source>
</evidence>
<dbReference type="GO" id="GO:0006508">
    <property type="term" value="P:proteolysis"/>
    <property type="evidence" value="ECO:0007669"/>
    <property type="project" value="UniProtKB-KW"/>
</dbReference>
<dbReference type="EMBL" id="AUWU02000006">
    <property type="protein sequence ID" value="KAH0571486.1"/>
    <property type="molecule type" value="Genomic_DNA"/>
</dbReference>
<organism evidence="9">
    <name type="scientific">Spironucleus salmonicida</name>
    <dbReference type="NCBI Taxonomy" id="348837"/>
    <lineage>
        <taxon>Eukaryota</taxon>
        <taxon>Metamonada</taxon>
        <taxon>Diplomonadida</taxon>
        <taxon>Hexamitidae</taxon>
        <taxon>Hexamitinae</taxon>
        <taxon>Spironucleus</taxon>
    </lineage>
</organism>
<comment type="similarity">
    <text evidence="2">Belongs to the AAA ATPase family.</text>
</comment>
<evidence type="ECO:0000313" key="9">
    <source>
        <dbReference type="EMBL" id="EST42692.1"/>
    </source>
</evidence>
<keyword evidence="9" id="KW-0645">Protease</keyword>
<dbReference type="VEuPathDB" id="GiardiaDB:SS50377_25672"/>
<dbReference type="GO" id="GO:0005524">
    <property type="term" value="F:ATP binding"/>
    <property type="evidence" value="ECO:0007669"/>
    <property type="project" value="UniProtKB-KW"/>
</dbReference>
<dbReference type="InterPro" id="IPR041569">
    <property type="entry name" value="AAA_lid_3"/>
</dbReference>
<dbReference type="FunFam" id="3.40.50.300:FF:000033">
    <property type="entry name" value="26S protease regulatory subunit 6B"/>
    <property type="match status" value="1"/>
</dbReference>
<dbReference type="PANTHER" id="PTHR23073">
    <property type="entry name" value="26S PROTEASOME REGULATORY SUBUNIT"/>
    <property type="match status" value="1"/>
</dbReference>
<dbReference type="Gene3D" id="1.10.8.60">
    <property type="match status" value="1"/>
</dbReference>
<reference evidence="10" key="2">
    <citation type="submission" date="2020-12" db="EMBL/GenBank/DDBJ databases">
        <title>New Spironucleus salmonicida genome in near-complete chromosomes.</title>
        <authorList>
            <person name="Xu F."/>
            <person name="Kurt Z."/>
            <person name="Jimenez-Gonzalez A."/>
            <person name="Astvaldsson A."/>
            <person name="Andersson J.O."/>
            <person name="Svard S.G."/>
        </authorList>
    </citation>
    <scope>NUCLEOTIDE SEQUENCE</scope>
    <source>
        <strain evidence="10">ATCC 50377</strain>
    </source>
</reference>
<dbReference type="AlphaFoldDB" id="V6LE00"/>
<evidence type="ECO:0000256" key="5">
    <source>
        <dbReference type="ARBA" id="ARBA00022840"/>
    </source>
</evidence>
<dbReference type="GO" id="GO:0000502">
    <property type="term" value="C:proteasome complex"/>
    <property type="evidence" value="ECO:0007669"/>
    <property type="project" value="UniProtKB-KW"/>
</dbReference>
<evidence type="ECO:0000256" key="4">
    <source>
        <dbReference type="ARBA" id="ARBA00022741"/>
    </source>
</evidence>
<comment type="subcellular location">
    <subcellularLocation>
        <location evidence="1">Cytoplasm</location>
    </subcellularLocation>
</comment>
<dbReference type="Gene3D" id="3.40.50.300">
    <property type="entry name" value="P-loop containing nucleotide triphosphate hydrolases"/>
    <property type="match status" value="1"/>
</dbReference>
<dbReference type="Proteomes" id="UP000018208">
    <property type="component" value="Unassembled WGS sequence"/>
</dbReference>
<keyword evidence="6" id="KW-0647">Proteasome</keyword>
<sequence length="398" mass="44583">MQFTQTNEAMLRQYYKSIKMLQDVEEQLRKERFDLKTTQAESEDSERLLKAAREPGQDTAEVLQCLTPNEIIVRSSNGPRYLTNKRTMIPYEKLIPGARVSLSLQSQTILNILPPAVDPQVFKFSEAGANKITFQDIGGLNEELQLIREAIELPLTNPEIFLKVGIEPSKSVLLTGPPGTGKSMICQAFCNSLNCTFIKLVGSQIVQKYIGESSRLIREIFSYARLKAPTILMIDEIDSICGKRSAQGSSSDREIARTMLALLTELDGFSSKENDRVKCVFCTNRPNSLDPAFLRPGRISRKISIKLPDTVGRYEILKIHSQGIKFDDSCDFGRVVAMTEGFNGADLKCLITEAGLCAIRRDQEMVAQEDLLEAVRVMQKNKILEGKTWDQGTDAMNK</sequence>
<evidence type="ECO:0000313" key="11">
    <source>
        <dbReference type="Proteomes" id="UP000018208"/>
    </source>
</evidence>
<dbReference type="GO" id="GO:0016887">
    <property type="term" value="F:ATP hydrolysis activity"/>
    <property type="evidence" value="ECO:0007669"/>
    <property type="project" value="InterPro"/>
</dbReference>
<evidence type="ECO:0000256" key="6">
    <source>
        <dbReference type="ARBA" id="ARBA00022942"/>
    </source>
</evidence>
<name>V6LE00_9EUKA</name>
<gene>
    <name evidence="9" type="ORF">SS50377_17713</name>
    <name evidence="10" type="ORF">SS50377_25672</name>
</gene>
<dbReference type="GO" id="GO:0008233">
    <property type="term" value="F:peptidase activity"/>
    <property type="evidence" value="ECO:0007669"/>
    <property type="project" value="UniProtKB-KW"/>
</dbReference>
<protein>
    <submittedName>
        <fullName evidence="9">26S protease regulatory subunit S10B</fullName>
    </submittedName>
</protein>
<dbReference type="InterPro" id="IPR012340">
    <property type="entry name" value="NA-bd_OB-fold"/>
</dbReference>
<keyword evidence="9" id="KW-0378">Hydrolase</keyword>
<keyword evidence="7" id="KW-0175">Coiled coil</keyword>
<dbReference type="EMBL" id="KI546157">
    <property type="protein sequence ID" value="EST42692.1"/>
    <property type="molecule type" value="Genomic_DNA"/>
</dbReference>
<dbReference type="InterPro" id="IPR027417">
    <property type="entry name" value="P-loop_NTPase"/>
</dbReference>
<reference evidence="9 10" key="1">
    <citation type="journal article" date="2014" name="PLoS Genet.">
        <title>The Genome of Spironucleus salmonicida Highlights a Fish Pathogen Adapted to Fluctuating Environments.</title>
        <authorList>
            <person name="Xu F."/>
            <person name="Jerlstrom-Hultqvist J."/>
            <person name="Einarsson E."/>
            <person name="Astvaldsson A."/>
            <person name="Svard S.G."/>
            <person name="Andersson J.O."/>
        </authorList>
    </citation>
    <scope>NUCLEOTIDE SEQUENCE</scope>
    <source>
        <strain evidence="10">ATCC 50377</strain>
    </source>
</reference>
<keyword evidence="5" id="KW-0067">ATP-binding</keyword>